<dbReference type="InterPro" id="IPR046112">
    <property type="entry name" value="DUF6049"/>
</dbReference>
<dbReference type="Pfam" id="PF19516">
    <property type="entry name" value="DUF6049"/>
    <property type="match status" value="1"/>
</dbReference>
<evidence type="ECO:0008006" key="6">
    <source>
        <dbReference type="Google" id="ProtNLM"/>
    </source>
</evidence>
<dbReference type="EMBL" id="SDWU01000015">
    <property type="protein sequence ID" value="RYC00352.1"/>
    <property type="molecule type" value="Genomic_DNA"/>
</dbReference>
<name>A0A4Q2SDD9_9ACTN</name>
<evidence type="ECO:0000256" key="2">
    <source>
        <dbReference type="SAM" id="Phobius"/>
    </source>
</evidence>
<evidence type="ECO:0000313" key="4">
    <source>
        <dbReference type="EMBL" id="RYC00352.1"/>
    </source>
</evidence>
<feature type="compositionally biased region" description="Low complexity" evidence="1">
    <location>
        <begin position="270"/>
        <end position="301"/>
    </location>
</feature>
<comment type="caution">
    <text evidence="4">The sequence shown here is derived from an EMBL/GenBank/DDBJ whole genome shotgun (WGS) entry which is preliminary data.</text>
</comment>
<keyword evidence="2" id="KW-0472">Membrane</keyword>
<keyword evidence="2" id="KW-0812">Transmembrane</keyword>
<sequence length="763" mass="79639">MPRPSVFRAALAGLLTLGSASAGLAGAPTAAASAAEDTDPLVVHIDTISPELPRNGDVEITGTVTNVSDETFTRINLHAFSSQAPIPTSTALAESVTIDPGEYVGQRVTVPGTFDTVDELAPGQTASFSDSVPVELLETSGDQGVYWIGVHALGDTEEVPRDGVADGRARTFIPMRPTGDETQEASVILPIRNRVWYDQDGAVAGAERWARRLAEGGSLDGVLDMAESAGTTPYSWLVDPAVLLALVRLADGNAPRSLAPDPTVPGQEITPTETPTETPTDGGTTTATPDTLTPTEALPTEEPSDADAELAAAASAWLARFSALVGTTPVLTLPYGDIDVSAAMRHDRARFDQAVARGAEIMAALTLPAQQAVAPGNDVLSPEALAQVPPETVVLLGDNAFTIPPRTPNSVVRLLGHKVLVTSTGAEAGGPAPTAAHDPLALRQRLLSEAALRLVDGDTAPLVVTLPTVWRGEDAASFFTDLEQSWLEVVPVGEVATRQAVGVQASSLSYTEADAEAELDASAFAAATRATDDATLLEQVLSSVTRVEALVRDEVLVTLSEQHRARPGLARAAARRIEESLREDLGKIEIEAPTAVTLSSDSGPLGATLVNGLDQPVEVQVQVRTDGELTLTGGGVRRLAPQTRSVVRFEATTTQTGVHNVRLFVTSLDGAPLGSSAELPIRAARVSALIWIVMVVSALVLFGMIGYRLPGQIRQRRAELAAADGEPDPDPTPEPDHGPNPDPTPGPGPEPDPVPEGATAERP</sequence>
<protein>
    <recommendedName>
        <fullName evidence="6">Secreted protein</fullName>
    </recommendedName>
</protein>
<feature type="region of interest" description="Disordered" evidence="1">
    <location>
        <begin position="255"/>
        <end position="307"/>
    </location>
</feature>
<feature type="transmembrane region" description="Helical" evidence="2">
    <location>
        <begin position="688"/>
        <end position="707"/>
    </location>
</feature>
<evidence type="ECO:0000313" key="5">
    <source>
        <dbReference type="Proteomes" id="UP000293291"/>
    </source>
</evidence>
<feature type="chain" id="PRO_5039648706" description="Secreted protein" evidence="3">
    <location>
        <begin position="23"/>
        <end position="763"/>
    </location>
</feature>
<gene>
    <name evidence="4" type="ORF">EUA07_14575</name>
</gene>
<keyword evidence="5" id="KW-1185">Reference proteome</keyword>
<feature type="compositionally biased region" description="Pro residues" evidence="1">
    <location>
        <begin position="740"/>
        <end position="754"/>
    </location>
</feature>
<evidence type="ECO:0000256" key="3">
    <source>
        <dbReference type="SAM" id="SignalP"/>
    </source>
</evidence>
<evidence type="ECO:0000256" key="1">
    <source>
        <dbReference type="SAM" id="MobiDB-lite"/>
    </source>
</evidence>
<dbReference type="Proteomes" id="UP000293291">
    <property type="component" value="Unassembled WGS sequence"/>
</dbReference>
<feature type="signal peptide" evidence="3">
    <location>
        <begin position="1"/>
        <end position="22"/>
    </location>
</feature>
<accession>A0A4Q2SDD9</accession>
<keyword evidence="2" id="KW-1133">Transmembrane helix</keyword>
<organism evidence="4 5">
    <name type="scientific">Nocardioides ganghwensis</name>
    <dbReference type="NCBI Taxonomy" id="252230"/>
    <lineage>
        <taxon>Bacteria</taxon>
        <taxon>Bacillati</taxon>
        <taxon>Actinomycetota</taxon>
        <taxon>Actinomycetes</taxon>
        <taxon>Propionibacteriales</taxon>
        <taxon>Nocardioidaceae</taxon>
        <taxon>Nocardioides</taxon>
    </lineage>
</organism>
<proteinExistence type="predicted"/>
<dbReference type="OrthoDB" id="3797035at2"/>
<feature type="region of interest" description="Disordered" evidence="1">
    <location>
        <begin position="718"/>
        <end position="763"/>
    </location>
</feature>
<keyword evidence="3" id="KW-0732">Signal</keyword>
<reference evidence="4 5" key="1">
    <citation type="submission" date="2019-01" db="EMBL/GenBank/DDBJ databases">
        <title>Novel species of Nocardioides.</title>
        <authorList>
            <person name="Liu Q."/>
            <person name="Xin Y.-H."/>
        </authorList>
    </citation>
    <scope>NUCLEOTIDE SEQUENCE [LARGE SCALE GENOMIC DNA]</scope>
    <source>
        <strain evidence="4 5">CGMCC 4.6875</strain>
    </source>
</reference>
<dbReference type="AlphaFoldDB" id="A0A4Q2SDD9"/>
<dbReference type="RefSeq" id="WP_129455901.1">
    <property type="nucleotide sequence ID" value="NZ_JACXYX010000016.1"/>
</dbReference>